<evidence type="ECO:0000256" key="2">
    <source>
        <dbReference type="SAM" id="MobiDB-lite"/>
    </source>
</evidence>
<evidence type="ECO:0000313" key="4">
    <source>
        <dbReference type="Proteomes" id="UP001320420"/>
    </source>
</evidence>
<proteinExistence type="predicted"/>
<dbReference type="EMBL" id="JAKJXP020000011">
    <property type="protein sequence ID" value="KAK7755684.1"/>
    <property type="molecule type" value="Genomic_DNA"/>
</dbReference>
<protein>
    <submittedName>
        <fullName evidence="3">Uncharacterized protein</fullName>
    </submittedName>
</protein>
<accession>A0AAN9V6Z3</accession>
<organism evidence="3 4">
    <name type="scientific">Diatrype stigma</name>
    <dbReference type="NCBI Taxonomy" id="117547"/>
    <lineage>
        <taxon>Eukaryota</taxon>
        <taxon>Fungi</taxon>
        <taxon>Dikarya</taxon>
        <taxon>Ascomycota</taxon>
        <taxon>Pezizomycotina</taxon>
        <taxon>Sordariomycetes</taxon>
        <taxon>Xylariomycetidae</taxon>
        <taxon>Xylariales</taxon>
        <taxon>Diatrypaceae</taxon>
        <taxon>Diatrype</taxon>
    </lineage>
</organism>
<keyword evidence="1" id="KW-0175">Coiled coil</keyword>
<gene>
    <name evidence="3" type="ORF">SLS62_002295</name>
</gene>
<dbReference type="AlphaFoldDB" id="A0AAN9V6Z3"/>
<name>A0AAN9V6Z3_9PEZI</name>
<feature type="coiled-coil region" evidence="1">
    <location>
        <begin position="124"/>
        <end position="151"/>
    </location>
</feature>
<keyword evidence="4" id="KW-1185">Reference proteome</keyword>
<dbReference type="Proteomes" id="UP001320420">
    <property type="component" value="Unassembled WGS sequence"/>
</dbReference>
<evidence type="ECO:0000256" key="1">
    <source>
        <dbReference type="SAM" id="Coils"/>
    </source>
</evidence>
<comment type="caution">
    <text evidence="3">The sequence shown here is derived from an EMBL/GenBank/DDBJ whole genome shotgun (WGS) entry which is preliminary data.</text>
</comment>
<feature type="region of interest" description="Disordered" evidence="2">
    <location>
        <begin position="33"/>
        <end position="67"/>
    </location>
</feature>
<sequence length="153" mass="16672">MIVNRSQDQAGPATMSIYFRQSAVLAEANEAAAAGKAGTSTIPAPLPLAQQPHSSTEGECPAPAPGEGERVVTIDMKHQHSDDILGEFLAKTGATVVTPTPDEQVEQRQLDELSERAAYDRAVMKKYLDDKRREERMLAQARQEAEAIRLSNQ</sequence>
<reference evidence="3 4" key="1">
    <citation type="submission" date="2024-02" db="EMBL/GenBank/DDBJ databases">
        <title>De novo assembly and annotation of 12 fungi associated with fruit tree decline syndrome in Ontario, Canada.</title>
        <authorList>
            <person name="Sulman M."/>
            <person name="Ellouze W."/>
            <person name="Ilyukhin E."/>
        </authorList>
    </citation>
    <scope>NUCLEOTIDE SEQUENCE [LARGE SCALE GENOMIC DNA]</scope>
    <source>
        <strain evidence="3 4">M11/M66-122</strain>
    </source>
</reference>
<evidence type="ECO:0000313" key="3">
    <source>
        <dbReference type="EMBL" id="KAK7755684.1"/>
    </source>
</evidence>